<feature type="transmembrane region" description="Helical" evidence="6">
    <location>
        <begin position="21"/>
        <end position="38"/>
    </location>
</feature>
<name>A0A3N1CW51_9ACTN</name>
<feature type="transmembrane region" description="Helical" evidence="6">
    <location>
        <begin position="86"/>
        <end position="104"/>
    </location>
</feature>
<organism evidence="7 8">
    <name type="scientific">Actinocorallia herbida</name>
    <dbReference type="NCBI Taxonomy" id="58109"/>
    <lineage>
        <taxon>Bacteria</taxon>
        <taxon>Bacillati</taxon>
        <taxon>Actinomycetota</taxon>
        <taxon>Actinomycetes</taxon>
        <taxon>Streptosporangiales</taxon>
        <taxon>Thermomonosporaceae</taxon>
        <taxon>Actinocorallia</taxon>
    </lineage>
</organism>
<protein>
    <submittedName>
        <fullName evidence="7">Putative 5xTM membrane YitT family protein</fullName>
    </submittedName>
</protein>
<keyword evidence="3 6" id="KW-0812">Transmembrane</keyword>
<feature type="transmembrane region" description="Helical" evidence="6">
    <location>
        <begin position="154"/>
        <end position="176"/>
    </location>
</feature>
<keyword evidence="8" id="KW-1185">Reference proteome</keyword>
<evidence type="ECO:0000256" key="6">
    <source>
        <dbReference type="SAM" id="Phobius"/>
    </source>
</evidence>
<dbReference type="AlphaFoldDB" id="A0A3N1CW51"/>
<dbReference type="PANTHER" id="PTHR33545">
    <property type="entry name" value="UPF0750 MEMBRANE PROTEIN YITT-RELATED"/>
    <property type="match status" value="1"/>
</dbReference>
<evidence type="ECO:0000256" key="3">
    <source>
        <dbReference type="ARBA" id="ARBA00022692"/>
    </source>
</evidence>
<gene>
    <name evidence="7" type="ORF">EDD29_3058</name>
</gene>
<reference evidence="7 8" key="1">
    <citation type="submission" date="2018-11" db="EMBL/GenBank/DDBJ databases">
        <title>Sequencing the genomes of 1000 actinobacteria strains.</title>
        <authorList>
            <person name="Klenk H.-P."/>
        </authorList>
    </citation>
    <scope>NUCLEOTIDE SEQUENCE [LARGE SCALE GENOMIC DNA]</scope>
    <source>
        <strain evidence="7 8">DSM 44254</strain>
    </source>
</reference>
<dbReference type="EMBL" id="RJKE01000001">
    <property type="protein sequence ID" value="ROO85513.1"/>
    <property type="molecule type" value="Genomic_DNA"/>
</dbReference>
<feature type="transmembrane region" description="Helical" evidence="6">
    <location>
        <begin position="58"/>
        <end position="79"/>
    </location>
</feature>
<dbReference type="GO" id="GO:0005886">
    <property type="term" value="C:plasma membrane"/>
    <property type="evidence" value="ECO:0007669"/>
    <property type="project" value="UniProtKB-SubCell"/>
</dbReference>
<proteinExistence type="predicted"/>
<comment type="subcellular location">
    <subcellularLocation>
        <location evidence="1">Cell membrane</location>
        <topology evidence="1">Multi-pass membrane protein</topology>
    </subcellularLocation>
</comment>
<sequence length="209" mass="21486">MTAAALDARSAVVRHSLLENVVGIAVGTLVASFGLYLIDASGAVTGGTAGLVLLLAKVLPLPFGVIYAAVNVPFVVLAWSRKGGRFVAASIASVVLLSAFAPLHSRYIEAAHIDPLYAVLGGSLISGIGILIVLRHHASLGGFNVVALVCQDRLGWRVGHVLLALDALVIALSALASPPRTVLLSAAGVVVLNLVLVMNHRPGRYPAAL</sequence>
<feature type="transmembrane region" description="Helical" evidence="6">
    <location>
        <begin position="116"/>
        <end position="134"/>
    </location>
</feature>
<accession>A0A3N1CW51</accession>
<keyword evidence="4 6" id="KW-1133">Transmembrane helix</keyword>
<evidence type="ECO:0000256" key="1">
    <source>
        <dbReference type="ARBA" id="ARBA00004651"/>
    </source>
</evidence>
<dbReference type="Pfam" id="PF02588">
    <property type="entry name" value="YitT_membrane"/>
    <property type="match status" value="1"/>
</dbReference>
<keyword evidence="5 6" id="KW-0472">Membrane</keyword>
<dbReference type="PANTHER" id="PTHR33545:SF5">
    <property type="entry name" value="UPF0750 MEMBRANE PROTEIN YITT"/>
    <property type="match status" value="1"/>
</dbReference>
<feature type="transmembrane region" description="Helical" evidence="6">
    <location>
        <begin position="182"/>
        <end position="199"/>
    </location>
</feature>
<evidence type="ECO:0000256" key="4">
    <source>
        <dbReference type="ARBA" id="ARBA00022989"/>
    </source>
</evidence>
<dbReference type="OrthoDB" id="3296441at2"/>
<dbReference type="Proteomes" id="UP000272400">
    <property type="component" value="Unassembled WGS sequence"/>
</dbReference>
<dbReference type="RefSeq" id="WP_123665015.1">
    <property type="nucleotide sequence ID" value="NZ_RJKE01000001.1"/>
</dbReference>
<evidence type="ECO:0000313" key="7">
    <source>
        <dbReference type="EMBL" id="ROO85513.1"/>
    </source>
</evidence>
<evidence type="ECO:0000256" key="2">
    <source>
        <dbReference type="ARBA" id="ARBA00022475"/>
    </source>
</evidence>
<dbReference type="InterPro" id="IPR051461">
    <property type="entry name" value="UPF0750_membrane"/>
</dbReference>
<evidence type="ECO:0000256" key="5">
    <source>
        <dbReference type="ARBA" id="ARBA00023136"/>
    </source>
</evidence>
<comment type="caution">
    <text evidence="7">The sequence shown here is derived from an EMBL/GenBank/DDBJ whole genome shotgun (WGS) entry which is preliminary data.</text>
</comment>
<dbReference type="InterPro" id="IPR003740">
    <property type="entry name" value="YitT"/>
</dbReference>
<keyword evidence="2" id="KW-1003">Cell membrane</keyword>
<evidence type="ECO:0000313" key="8">
    <source>
        <dbReference type="Proteomes" id="UP000272400"/>
    </source>
</evidence>